<evidence type="ECO:0000256" key="2">
    <source>
        <dbReference type="ARBA" id="ARBA00023015"/>
    </source>
</evidence>
<dbReference type="Pfam" id="PF00126">
    <property type="entry name" value="HTH_1"/>
    <property type="match status" value="1"/>
</dbReference>
<dbReference type="InterPro" id="IPR036388">
    <property type="entry name" value="WH-like_DNA-bd_sf"/>
</dbReference>
<dbReference type="SUPFAM" id="SSF53850">
    <property type="entry name" value="Periplasmic binding protein-like II"/>
    <property type="match status" value="1"/>
</dbReference>
<dbReference type="CDD" id="cd08448">
    <property type="entry name" value="PBP2_LTTR_aromatics_like_2"/>
    <property type="match status" value="1"/>
</dbReference>
<dbReference type="PRINTS" id="PR00039">
    <property type="entry name" value="HTHLYSR"/>
</dbReference>
<dbReference type="PROSITE" id="PS50931">
    <property type="entry name" value="HTH_LYSR"/>
    <property type="match status" value="1"/>
</dbReference>
<keyword evidence="2" id="KW-0805">Transcription regulation</keyword>
<dbReference type="OrthoDB" id="8807047at2"/>
<proteinExistence type="inferred from homology"/>
<dbReference type="HOGENOM" id="CLU_039613_6_4_4"/>
<dbReference type="InterPro" id="IPR000847">
    <property type="entry name" value="LysR_HTH_N"/>
</dbReference>
<keyword evidence="3" id="KW-0238">DNA-binding</keyword>
<gene>
    <name evidence="6" type="ORF">LT85_3950</name>
</gene>
<organism evidence="6 7">
    <name type="scientific">Collimonas arenae</name>
    <dbReference type="NCBI Taxonomy" id="279058"/>
    <lineage>
        <taxon>Bacteria</taxon>
        <taxon>Pseudomonadati</taxon>
        <taxon>Pseudomonadota</taxon>
        <taxon>Betaproteobacteria</taxon>
        <taxon>Burkholderiales</taxon>
        <taxon>Oxalobacteraceae</taxon>
        <taxon>Collimonas</taxon>
    </lineage>
</organism>
<sequence>MDLRQLRYFVTVAEELHFGRAAEKLHISQPPLSLSIQQLEKSLGIMLLIRSNKTVALTSAGVVLYNEARTLLKHAADMEDLATRVALGVEGRLKVGFVGAMLFRGLPEAINAFQAKNPRVDIVLREMNTTEQIEAVQREQIDIGFIHSGHLPDEIQSKKLLEEPFVCCLPAGHRYSKKTRISLRDLAEETFVLFPRSVSPHYHDRIVALCINAGFSPRIRHEVRHWLTIVGLVGQNMGIALVPSSMQKSSLKQVTYIPLTESKIQSESLCIWRNKEISPSLSLFIDSVNFPAVDF</sequence>
<dbReference type="STRING" id="279058.LT85_3950"/>
<reference evidence="7" key="1">
    <citation type="journal article" date="2014" name="Soil Biol. Biochem.">
        <title>Structure and function of bacterial communities in ageing soils: Insights from the Mendocino ecological staircase.</title>
        <authorList>
            <person name="Uroz S."/>
            <person name="Tech J.J."/>
            <person name="Sawaya N.A."/>
            <person name="Frey-Klett P."/>
            <person name="Leveau J.H.J."/>
        </authorList>
    </citation>
    <scope>NUCLEOTIDE SEQUENCE [LARGE SCALE GENOMIC DNA]</scope>
    <source>
        <strain evidence="7">Cal35</strain>
    </source>
</reference>
<dbReference type="InterPro" id="IPR005119">
    <property type="entry name" value="LysR_subst-bd"/>
</dbReference>
<evidence type="ECO:0000313" key="6">
    <source>
        <dbReference type="EMBL" id="AIY43108.1"/>
    </source>
</evidence>
<dbReference type="Gene3D" id="3.40.190.10">
    <property type="entry name" value="Periplasmic binding protein-like II"/>
    <property type="match status" value="2"/>
</dbReference>
<dbReference type="AlphaFoldDB" id="A0A0A1FEB8"/>
<dbReference type="KEGG" id="care:LT85_3950"/>
<comment type="similarity">
    <text evidence="1">Belongs to the LysR transcriptional regulatory family.</text>
</comment>
<dbReference type="SUPFAM" id="SSF46785">
    <property type="entry name" value="Winged helix' DNA-binding domain"/>
    <property type="match status" value="1"/>
</dbReference>
<evidence type="ECO:0000256" key="1">
    <source>
        <dbReference type="ARBA" id="ARBA00009437"/>
    </source>
</evidence>
<dbReference type="GO" id="GO:0003700">
    <property type="term" value="F:DNA-binding transcription factor activity"/>
    <property type="evidence" value="ECO:0007669"/>
    <property type="project" value="InterPro"/>
</dbReference>
<accession>A0A0A1FEB8</accession>
<evidence type="ECO:0000313" key="7">
    <source>
        <dbReference type="Proteomes" id="UP000030302"/>
    </source>
</evidence>
<dbReference type="Proteomes" id="UP000030302">
    <property type="component" value="Chromosome"/>
</dbReference>
<dbReference type="PANTHER" id="PTHR30346:SF0">
    <property type="entry name" value="HCA OPERON TRANSCRIPTIONAL ACTIVATOR HCAR"/>
    <property type="match status" value="1"/>
</dbReference>
<dbReference type="InterPro" id="IPR036390">
    <property type="entry name" value="WH_DNA-bd_sf"/>
</dbReference>
<dbReference type="GO" id="GO:0003677">
    <property type="term" value="F:DNA binding"/>
    <property type="evidence" value="ECO:0007669"/>
    <property type="project" value="UniProtKB-KW"/>
</dbReference>
<dbReference type="Pfam" id="PF03466">
    <property type="entry name" value="LysR_substrate"/>
    <property type="match status" value="1"/>
</dbReference>
<dbReference type="FunFam" id="1.10.10.10:FF:000001">
    <property type="entry name" value="LysR family transcriptional regulator"/>
    <property type="match status" value="1"/>
</dbReference>
<name>A0A0A1FEB8_9BURK</name>
<keyword evidence="4" id="KW-0804">Transcription</keyword>
<dbReference type="GO" id="GO:0032993">
    <property type="term" value="C:protein-DNA complex"/>
    <property type="evidence" value="ECO:0007669"/>
    <property type="project" value="TreeGrafter"/>
</dbReference>
<evidence type="ECO:0000256" key="4">
    <source>
        <dbReference type="ARBA" id="ARBA00023163"/>
    </source>
</evidence>
<keyword evidence="7" id="KW-1185">Reference proteome</keyword>
<protein>
    <submittedName>
        <fullName evidence="6">LysR-family transcriptional regulator</fullName>
    </submittedName>
</protein>
<dbReference type="Gene3D" id="1.10.10.10">
    <property type="entry name" value="Winged helix-like DNA-binding domain superfamily/Winged helix DNA-binding domain"/>
    <property type="match status" value="1"/>
</dbReference>
<dbReference type="RefSeq" id="WP_038492260.1">
    <property type="nucleotide sequence ID" value="NZ_CP009962.1"/>
</dbReference>
<feature type="domain" description="HTH lysR-type" evidence="5">
    <location>
        <begin position="1"/>
        <end position="58"/>
    </location>
</feature>
<evidence type="ECO:0000259" key="5">
    <source>
        <dbReference type="PROSITE" id="PS50931"/>
    </source>
</evidence>
<dbReference type="EMBL" id="CP009962">
    <property type="protein sequence ID" value="AIY43108.1"/>
    <property type="molecule type" value="Genomic_DNA"/>
</dbReference>
<dbReference type="PANTHER" id="PTHR30346">
    <property type="entry name" value="TRANSCRIPTIONAL DUAL REGULATOR HCAR-RELATED"/>
    <property type="match status" value="1"/>
</dbReference>
<evidence type="ECO:0000256" key="3">
    <source>
        <dbReference type="ARBA" id="ARBA00023125"/>
    </source>
</evidence>